<accession>A0A502EM67</accession>
<evidence type="ECO:0000313" key="2">
    <source>
        <dbReference type="EMBL" id="TPG37630.1"/>
    </source>
</evidence>
<dbReference type="AlphaFoldDB" id="A0A502EM67"/>
<feature type="transmembrane region" description="Helical" evidence="1">
    <location>
        <begin position="53"/>
        <end position="71"/>
    </location>
</feature>
<name>A0A502EM67_9FLAO</name>
<comment type="caution">
    <text evidence="2">The sequence shown here is derived from an EMBL/GenBank/DDBJ whole genome shotgun (WGS) entry which is preliminary data.</text>
</comment>
<dbReference type="EMBL" id="RCZH01000013">
    <property type="protein sequence ID" value="TPG37630.1"/>
    <property type="molecule type" value="Genomic_DNA"/>
</dbReference>
<feature type="transmembrane region" description="Helical" evidence="1">
    <location>
        <begin position="83"/>
        <end position="105"/>
    </location>
</feature>
<dbReference type="OrthoDB" id="1360617at2"/>
<keyword evidence="1" id="KW-0812">Transmembrane</keyword>
<dbReference type="Pfam" id="PF05656">
    <property type="entry name" value="DUF805"/>
    <property type="match status" value="1"/>
</dbReference>
<dbReference type="PANTHER" id="PTHR34980">
    <property type="entry name" value="INNER MEMBRANE PROTEIN-RELATED-RELATED"/>
    <property type="match status" value="1"/>
</dbReference>
<reference evidence="2 3" key="1">
    <citation type="journal article" date="2019" name="Environ. Microbiol.">
        <title>Species interactions and distinct microbial communities in high Arctic permafrost affected cryosols are associated with the CH4 and CO2 gas fluxes.</title>
        <authorList>
            <person name="Altshuler I."/>
            <person name="Hamel J."/>
            <person name="Turney S."/>
            <person name="Magnuson E."/>
            <person name="Levesque R."/>
            <person name="Greer C."/>
            <person name="Whyte L.G."/>
        </authorList>
    </citation>
    <scope>NUCLEOTIDE SEQUENCE [LARGE SCALE GENOMIC DNA]</scope>
    <source>
        <strain evidence="2 3">42</strain>
    </source>
</reference>
<evidence type="ECO:0000256" key="1">
    <source>
        <dbReference type="SAM" id="Phobius"/>
    </source>
</evidence>
<gene>
    <name evidence="2" type="ORF">EAH81_19265</name>
</gene>
<protein>
    <submittedName>
        <fullName evidence="2">DUF805 domain-containing protein</fullName>
    </submittedName>
</protein>
<dbReference type="PANTHER" id="PTHR34980:SF2">
    <property type="entry name" value="INNER MEMBRANE PROTEIN YHAH-RELATED"/>
    <property type="match status" value="1"/>
</dbReference>
<sequence>MADLKNVIFMYSSFSGKSGRIEYGIYFLFNILMCYLALNLYKNVNLNNEKILNIFYSCLILLLTFVPMQAVTTRRLRALNANGTFVVFNFVPLLNIVFVIFLLLAKKPIIAE</sequence>
<dbReference type="GO" id="GO:0005886">
    <property type="term" value="C:plasma membrane"/>
    <property type="evidence" value="ECO:0007669"/>
    <property type="project" value="TreeGrafter"/>
</dbReference>
<dbReference type="InterPro" id="IPR008523">
    <property type="entry name" value="DUF805"/>
</dbReference>
<keyword evidence="3" id="KW-1185">Reference proteome</keyword>
<dbReference type="Proteomes" id="UP000319700">
    <property type="component" value="Unassembled WGS sequence"/>
</dbReference>
<proteinExistence type="predicted"/>
<keyword evidence="1" id="KW-0472">Membrane</keyword>
<evidence type="ECO:0000313" key="3">
    <source>
        <dbReference type="Proteomes" id="UP000319700"/>
    </source>
</evidence>
<keyword evidence="1" id="KW-1133">Transmembrane helix</keyword>
<feature type="transmembrane region" description="Helical" evidence="1">
    <location>
        <begin position="23"/>
        <end position="41"/>
    </location>
</feature>
<organism evidence="2 3">
    <name type="scientific">Flavobacterium pectinovorum</name>
    <dbReference type="NCBI Taxonomy" id="29533"/>
    <lineage>
        <taxon>Bacteria</taxon>
        <taxon>Pseudomonadati</taxon>
        <taxon>Bacteroidota</taxon>
        <taxon>Flavobacteriia</taxon>
        <taxon>Flavobacteriales</taxon>
        <taxon>Flavobacteriaceae</taxon>
        <taxon>Flavobacterium</taxon>
    </lineage>
</organism>